<feature type="domain" description="FecR protein" evidence="2">
    <location>
        <begin position="122"/>
        <end position="214"/>
    </location>
</feature>
<evidence type="ECO:0000313" key="4">
    <source>
        <dbReference type="EMBL" id="PNU03260.1"/>
    </source>
</evidence>
<proteinExistence type="predicted"/>
<dbReference type="InterPro" id="IPR012373">
    <property type="entry name" value="Ferrdict_sens_TM"/>
</dbReference>
<evidence type="ECO:0000259" key="2">
    <source>
        <dbReference type="Pfam" id="PF04773"/>
    </source>
</evidence>
<accession>A0A2K2FWW8</accession>
<sequence length="330" mass="34830">MSDPRSVSALDERAAQWALRADADTLSPEEEAELDAWIAADPRHAGAFARAMAANAYFDRAVALGVAREIPDAQDFPATQIVEAPSRRTVSRRLWLGGAAGALAASLLAAVGLNRLTGSMTLSADKGTVRRTALQDGSAVTLNAGTEVSVAMQPLERRISMLAGEANFDVARDPARPFIVEAGAVRIRVVGTSFLVHLSNLGDVAVIVREGRVEVQAQGAEPALLAAGDRIDVPARGSIVREQLSTGEVDRLGLWQRGEMDLTGLTLADAARQYARYSDRRIVIDDPQVGDLKVAGVFSTSDPAGFAQAAALAHGLKVTTSDDAVVLSRK</sequence>
<feature type="transmembrane region" description="Helical" evidence="1">
    <location>
        <begin position="94"/>
        <end position="113"/>
    </location>
</feature>
<keyword evidence="1" id="KW-0472">Membrane</keyword>
<evidence type="ECO:0008006" key="6">
    <source>
        <dbReference type="Google" id="ProtNLM"/>
    </source>
</evidence>
<reference evidence="4 5" key="1">
    <citation type="submission" date="2016-05" db="EMBL/GenBank/DDBJ databases">
        <title>Complete genome sequence of Novosphingobium guangzhouense SA925(T).</title>
        <authorList>
            <person name="Sha S."/>
        </authorList>
    </citation>
    <scope>NUCLEOTIDE SEQUENCE [LARGE SCALE GENOMIC DNA]</scope>
    <source>
        <strain evidence="4 5">SA925</strain>
    </source>
</reference>
<dbReference type="Gene3D" id="2.60.120.1440">
    <property type="match status" value="1"/>
</dbReference>
<gene>
    <name evidence="4" type="ORF">A8V01_24080</name>
</gene>
<organism evidence="4 5">
    <name type="scientific">Novosphingobium guangzhouense</name>
    <dbReference type="NCBI Taxonomy" id="1850347"/>
    <lineage>
        <taxon>Bacteria</taxon>
        <taxon>Pseudomonadati</taxon>
        <taxon>Pseudomonadota</taxon>
        <taxon>Alphaproteobacteria</taxon>
        <taxon>Sphingomonadales</taxon>
        <taxon>Sphingomonadaceae</taxon>
        <taxon>Novosphingobium</taxon>
    </lineage>
</organism>
<dbReference type="InterPro" id="IPR006860">
    <property type="entry name" value="FecR"/>
</dbReference>
<feature type="domain" description="FecR N-terminal" evidence="3">
    <location>
        <begin position="12"/>
        <end position="51"/>
    </location>
</feature>
<dbReference type="GO" id="GO:0016989">
    <property type="term" value="F:sigma factor antagonist activity"/>
    <property type="evidence" value="ECO:0007669"/>
    <property type="project" value="TreeGrafter"/>
</dbReference>
<dbReference type="CDD" id="cd02208">
    <property type="entry name" value="cupin_RmlC-like"/>
    <property type="match status" value="1"/>
</dbReference>
<dbReference type="PANTHER" id="PTHR30273:SF2">
    <property type="entry name" value="PROTEIN FECR"/>
    <property type="match status" value="1"/>
</dbReference>
<keyword evidence="1" id="KW-1133">Transmembrane helix</keyword>
<dbReference type="AlphaFoldDB" id="A0A2K2FWW8"/>
<evidence type="ECO:0000256" key="1">
    <source>
        <dbReference type="SAM" id="Phobius"/>
    </source>
</evidence>
<dbReference type="PANTHER" id="PTHR30273">
    <property type="entry name" value="PERIPLASMIC SIGNAL SENSOR AND SIGMA FACTOR ACTIVATOR FECR-RELATED"/>
    <property type="match status" value="1"/>
</dbReference>
<keyword evidence="1" id="KW-0812">Transmembrane</keyword>
<evidence type="ECO:0000259" key="3">
    <source>
        <dbReference type="Pfam" id="PF16220"/>
    </source>
</evidence>
<dbReference type="Proteomes" id="UP000236327">
    <property type="component" value="Unassembled WGS sequence"/>
</dbReference>
<dbReference type="EMBL" id="LYMM01000053">
    <property type="protein sequence ID" value="PNU03260.1"/>
    <property type="molecule type" value="Genomic_DNA"/>
</dbReference>
<dbReference type="InterPro" id="IPR032623">
    <property type="entry name" value="FecR_N"/>
</dbReference>
<dbReference type="Pfam" id="PF04773">
    <property type="entry name" value="FecR"/>
    <property type="match status" value="1"/>
</dbReference>
<name>A0A2K2FWW8_9SPHN</name>
<dbReference type="RefSeq" id="WP_170066000.1">
    <property type="nucleotide sequence ID" value="NZ_LYMM01000053.1"/>
</dbReference>
<comment type="caution">
    <text evidence="4">The sequence shown here is derived from an EMBL/GenBank/DDBJ whole genome shotgun (WGS) entry which is preliminary data.</text>
</comment>
<dbReference type="Pfam" id="PF16220">
    <property type="entry name" value="DUF4880"/>
    <property type="match status" value="1"/>
</dbReference>
<dbReference type="PIRSF" id="PIRSF018266">
    <property type="entry name" value="FecR"/>
    <property type="match status" value="1"/>
</dbReference>
<protein>
    <recommendedName>
        <fullName evidence="6">FecR protein domain-containing protein</fullName>
    </recommendedName>
</protein>
<evidence type="ECO:0000313" key="5">
    <source>
        <dbReference type="Proteomes" id="UP000236327"/>
    </source>
</evidence>
<keyword evidence="5" id="KW-1185">Reference proteome</keyword>